<dbReference type="Pfam" id="PF00723">
    <property type="entry name" value="Glyco_hydro_15"/>
    <property type="match status" value="1"/>
</dbReference>
<evidence type="ECO:0000313" key="7">
    <source>
        <dbReference type="Proteomes" id="UP001177023"/>
    </source>
</evidence>
<dbReference type="GO" id="GO:0005977">
    <property type="term" value="P:glycogen metabolic process"/>
    <property type="evidence" value="ECO:0007669"/>
    <property type="project" value="UniProtKB-KW"/>
</dbReference>
<feature type="region of interest" description="Disordered" evidence="3">
    <location>
        <begin position="406"/>
        <end position="428"/>
    </location>
</feature>
<name>A0AA36GE54_9BILA</name>
<feature type="domain" description="Phosphorylase b kinase regulatory subunit alpha/beta C-terminal" evidence="5">
    <location>
        <begin position="463"/>
        <end position="569"/>
    </location>
</feature>
<keyword evidence="2" id="KW-0112">Calmodulin-binding</keyword>
<evidence type="ECO:0000256" key="1">
    <source>
        <dbReference type="ARBA" id="ARBA00023277"/>
    </source>
</evidence>
<dbReference type="Proteomes" id="UP001177023">
    <property type="component" value="Unassembled WGS sequence"/>
</dbReference>
<evidence type="ECO:0000259" key="5">
    <source>
        <dbReference type="Pfam" id="PF19292"/>
    </source>
</evidence>
<dbReference type="AlphaFoldDB" id="A0AA36GE54"/>
<keyword evidence="2" id="KW-0636">Prenylation</keyword>
<comment type="function">
    <text evidence="2">Phosphorylase b kinase catalyzes the phosphorylation of serine in certain substrates, including troponin I.</text>
</comment>
<comment type="subcellular location">
    <subcellularLocation>
        <location evidence="2">Cell membrane</location>
        <topology evidence="2">Lipid-anchor</topology>
        <orientation evidence="2">Cytoplasmic side</orientation>
    </subcellularLocation>
</comment>
<dbReference type="InterPro" id="IPR011613">
    <property type="entry name" value="GH15-like"/>
</dbReference>
<keyword evidence="2" id="KW-0449">Lipoprotein</keyword>
<evidence type="ECO:0000313" key="6">
    <source>
        <dbReference type="EMBL" id="CAJ0585107.1"/>
    </source>
</evidence>
<protein>
    <recommendedName>
        <fullName evidence="2">Phosphorylase b kinase regulatory subunit</fullName>
    </recommendedName>
</protein>
<dbReference type="InterPro" id="IPR008734">
    <property type="entry name" value="PHK_A/B_su"/>
</dbReference>
<comment type="pathway">
    <text evidence="2">Glycan biosynthesis; glycogen metabolism.</text>
</comment>
<keyword evidence="2" id="KW-0472">Membrane</keyword>
<comment type="similarity">
    <text evidence="2">Belongs to the phosphorylase b kinase regulatory chain family.</text>
</comment>
<keyword evidence="2" id="KW-0321">Glycogen metabolism</keyword>
<dbReference type="EMBL" id="CATQJA010002702">
    <property type="protein sequence ID" value="CAJ0585107.1"/>
    <property type="molecule type" value="Genomic_DNA"/>
</dbReference>
<evidence type="ECO:0000259" key="4">
    <source>
        <dbReference type="Pfam" id="PF00723"/>
    </source>
</evidence>
<evidence type="ECO:0000256" key="2">
    <source>
        <dbReference type="RuleBase" id="RU364123"/>
    </source>
</evidence>
<gene>
    <name evidence="6" type="ORF">MSPICULIGERA_LOCUS23139</name>
</gene>
<dbReference type="GO" id="GO:0005964">
    <property type="term" value="C:phosphorylase kinase complex"/>
    <property type="evidence" value="ECO:0007669"/>
    <property type="project" value="TreeGrafter"/>
</dbReference>
<keyword evidence="2" id="KW-1003">Cell membrane</keyword>
<feature type="non-terminal residue" evidence="6">
    <location>
        <position position="1"/>
    </location>
</feature>
<dbReference type="PANTHER" id="PTHR10749:SF8">
    <property type="entry name" value="PHOSPHORYLASE B KINASE REGULATORY SUBUNIT BETA"/>
    <property type="match status" value="1"/>
</dbReference>
<reference evidence="6" key="1">
    <citation type="submission" date="2023-06" db="EMBL/GenBank/DDBJ databases">
        <authorList>
            <person name="Delattre M."/>
        </authorList>
    </citation>
    <scope>NUCLEOTIDE SEQUENCE</scope>
    <source>
        <strain evidence="6">AF72</strain>
    </source>
</reference>
<feature type="region of interest" description="Disordered" evidence="3">
    <location>
        <begin position="629"/>
        <end position="656"/>
    </location>
</feature>
<keyword evidence="7" id="KW-1185">Reference proteome</keyword>
<keyword evidence="1 2" id="KW-0119">Carbohydrate metabolism</keyword>
<accession>A0AA36GE54</accession>
<comment type="caution">
    <text evidence="6">The sequence shown here is derived from an EMBL/GenBank/DDBJ whole genome shotgun (WGS) entry which is preliminary data.</text>
</comment>
<dbReference type="PANTHER" id="PTHR10749">
    <property type="entry name" value="PHOSPHORYLASE B KINASE REGULATORY SUBUNIT"/>
    <property type="match status" value="1"/>
</dbReference>
<dbReference type="Pfam" id="PF19292">
    <property type="entry name" value="KPBB_C"/>
    <property type="match status" value="1"/>
</dbReference>
<dbReference type="InterPro" id="IPR045583">
    <property type="entry name" value="KPBA/B_C"/>
</dbReference>
<proteinExistence type="inferred from homology"/>
<organism evidence="6 7">
    <name type="scientific">Mesorhabditis spiculigera</name>
    <dbReference type="NCBI Taxonomy" id="96644"/>
    <lineage>
        <taxon>Eukaryota</taxon>
        <taxon>Metazoa</taxon>
        <taxon>Ecdysozoa</taxon>
        <taxon>Nematoda</taxon>
        <taxon>Chromadorea</taxon>
        <taxon>Rhabditida</taxon>
        <taxon>Rhabditina</taxon>
        <taxon>Rhabditomorpha</taxon>
        <taxon>Rhabditoidea</taxon>
        <taxon>Rhabditidae</taxon>
        <taxon>Mesorhabditinae</taxon>
        <taxon>Mesorhabditis</taxon>
    </lineage>
</organism>
<sequence>MEGDPVVQIALIAESARLQMTLSTYGIATQTPHEVEPVQIWPSWRLVKVFECLGRDPKLLLDGRPPRPFGPLSTSKVYRVFGDTVMCYPLLFEVKDFYVASDPAILIDDIKHEIEFIARRWKLSGRPTMCVLLREENVLGPYFDHMMDLLVQLKNGFVGGIRVRLGRVHQLLNSACIEHVDFANSDDVEFDIDKLEEDDGPGSDYRSRTSLKEAANDDETVVESDFTAMSDHALYEVLVHDEPEKLRATAFAIVAFWRRAGPEFMIGTTTLRERLEKIYRTACQLRLWWLVRYCAGHLQKSVNSLAPSITNLLVRGKQITVGVRSVKEVTISTPMAPQELFTLLFSCCPKEEPQMACIQQELIIACADLIGHSPESFSGVLTVRMSWLADAIQMLLSYVNASEAVSDSSPRTGSLHFTPPTPGTTGIPHEIRRKSIYDLSPTIIKDVLGSLMARKVWHLLTPLQTRRLNGALNRMPEGFYDRVWGILERADHGISIAHQLLPQQPTLLDMTKFELNFAYRIEQMMSQIAHPEYRQILVELLCIIATMLERNPEIHFGELLDCDEMIKQAFIIYATSAGIKDTRDLTPFYQLDNIAMNTSTATFITKAVVEHVLQGRHLSRPIDIFHPSRGRELSAQQKPPSGDMSPTGEAEKCKVQ</sequence>
<evidence type="ECO:0000256" key="3">
    <source>
        <dbReference type="SAM" id="MobiDB-lite"/>
    </source>
</evidence>
<dbReference type="GO" id="GO:0005516">
    <property type="term" value="F:calmodulin binding"/>
    <property type="evidence" value="ECO:0007669"/>
    <property type="project" value="UniProtKB-KW"/>
</dbReference>
<feature type="domain" description="GH15-like" evidence="4">
    <location>
        <begin position="262"/>
        <end position="386"/>
    </location>
</feature>
<dbReference type="GO" id="GO:0005886">
    <property type="term" value="C:plasma membrane"/>
    <property type="evidence" value="ECO:0007669"/>
    <property type="project" value="UniProtKB-SubCell"/>
</dbReference>